<name>A0A4C1TYH6_EUMVA</name>
<keyword evidence="2" id="KW-1185">Reference proteome</keyword>
<sequence>MRRLWDNVATPQSVAMQCGKPCLRLLTDRKYEEPALLTSFFCVKNSADTAGLAQNRSDASEACVIDSAQPPVVDHRA</sequence>
<proteinExistence type="predicted"/>
<evidence type="ECO:0000313" key="2">
    <source>
        <dbReference type="Proteomes" id="UP000299102"/>
    </source>
</evidence>
<accession>A0A4C1TYH6</accession>
<gene>
    <name evidence="1" type="ORF">EVAR_83422_1</name>
</gene>
<evidence type="ECO:0000313" key="1">
    <source>
        <dbReference type="EMBL" id="GBP19109.1"/>
    </source>
</evidence>
<protein>
    <submittedName>
        <fullName evidence="1">Uncharacterized protein</fullName>
    </submittedName>
</protein>
<organism evidence="1 2">
    <name type="scientific">Eumeta variegata</name>
    <name type="common">Bagworm moth</name>
    <name type="synonym">Eumeta japonica</name>
    <dbReference type="NCBI Taxonomy" id="151549"/>
    <lineage>
        <taxon>Eukaryota</taxon>
        <taxon>Metazoa</taxon>
        <taxon>Ecdysozoa</taxon>
        <taxon>Arthropoda</taxon>
        <taxon>Hexapoda</taxon>
        <taxon>Insecta</taxon>
        <taxon>Pterygota</taxon>
        <taxon>Neoptera</taxon>
        <taxon>Endopterygota</taxon>
        <taxon>Lepidoptera</taxon>
        <taxon>Glossata</taxon>
        <taxon>Ditrysia</taxon>
        <taxon>Tineoidea</taxon>
        <taxon>Psychidae</taxon>
        <taxon>Oiketicinae</taxon>
        <taxon>Eumeta</taxon>
    </lineage>
</organism>
<reference evidence="1 2" key="1">
    <citation type="journal article" date="2019" name="Commun. Biol.">
        <title>The bagworm genome reveals a unique fibroin gene that provides high tensile strength.</title>
        <authorList>
            <person name="Kono N."/>
            <person name="Nakamura H."/>
            <person name="Ohtoshi R."/>
            <person name="Tomita M."/>
            <person name="Numata K."/>
            <person name="Arakawa K."/>
        </authorList>
    </citation>
    <scope>NUCLEOTIDE SEQUENCE [LARGE SCALE GENOMIC DNA]</scope>
</reference>
<dbReference type="EMBL" id="BGZK01000104">
    <property type="protein sequence ID" value="GBP19109.1"/>
    <property type="molecule type" value="Genomic_DNA"/>
</dbReference>
<dbReference type="Proteomes" id="UP000299102">
    <property type="component" value="Unassembled WGS sequence"/>
</dbReference>
<dbReference type="AlphaFoldDB" id="A0A4C1TYH6"/>
<comment type="caution">
    <text evidence="1">The sequence shown here is derived from an EMBL/GenBank/DDBJ whole genome shotgun (WGS) entry which is preliminary data.</text>
</comment>